<dbReference type="InterPro" id="IPR051677">
    <property type="entry name" value="AfsR-DnrI-RedD_regulator"/>
</dbReference>
<dbReference type="GO" id="GO:0000160">
    <property type="term" value="P:phosphorelay signal transduction system"/>
    <property type="evidence" value="ECO:0007669"/>
    <property type="project" value="InterPro"/>
</dbReference>
<comment type="similarity">
    <text evidence="1">Belongs to the AfsR/DnrI/RedD regulatory family.</text>
</comment>
<keyword evidence="3 5" id="KW-0238">DNA-binding</keyword>
<dbReference type="InterPro" id="IPR002182">
    <property type="entry name" value="NB-ARC"/>
</dbReference>
<dbReference type="InterPro" id="IPR016032">
    <property type="entry name" value="Sig_transdc_resp-reg_C-effctor"/>
</dbReference>
<dbReference type="Pfam" id="PF13424">
    <property type="entry name" value="TPR_12"/>
    <property type="match status" value="1"/>
</dbReference>
<dbReference type="SMART" id="SM01043">
    <property type="entry name" value="BTAD"/>
    <property type="match status" value="1"/>
</dbReference>
<dbReference type="OrthoDB" id="3587032at2"/>
<dbReference type="Gene3D" id="1.10.10.10">
    <property type="entry name" value="Winged helix-like DNA-binding domain superfamily/Winged helix DNA-binding domain"/>
    <property type="match status" value="1"/>
</dbReference>
<feature type="region of interest" description="Disordered" evidence="6">
    <location>
        <begin position="251"/>
        <end position="273"/>
    </location>
</feature>
<evidence type="ECO:0000256" key="5">
    <source>
        <dbReference type="PROSITE-ProRule" id="PRU01091"/>
    </source>
</evidence>
<dbReference type="Pfam" id="PF00931">
    <property type="entry name" value="NB-ARC"/>
    <property type="match status" value="1"/>
</dbReference>
<dbReference type="Pfam" id="PF03704">
    <property type="entry name" value="BTAD"/>
    <property type="match status" value="1"/>
</dbReference>
<evidence type="ECO:0000256" key="6">
    <source>
        <dbReference type="SAM" id="MobiDB-lite"/>
    </source>
</evidence>
<dbReference type="AlphaFoldDB" id="A0A4R7VHP0"/>
<reference evidence="8 9" key="1">
    <citation type="submission" date="2019-03" db="EMBL/GenBank/DDBJ databases">
        <title>Genomic Encyclopedia of Archaeal and Bacterial Type Strains, Phase II (KMG-II): from individual species to whole genera.</title>
        <authorList>
            <person name="Goeker M."/>
        </authorList>
    </citation>
    <scope>NUCLEOTIDE SEQUENCE [LARGE SCALE GENOMIC DNA]</scope>
    <source>
        <strain evidence="8 9">DSM 45499</strain>
    </source>
</reference>
<dbReference type="InterPro" id="IPR027417">
    <property type="entry name" value="P-loop_NTPase"/>
</dbReference>
<evidence type="ECO:0000256" key="1">
    <source>
        <dbReference type="ARBA" id="ARBA00005820"/>
    </source>
</evidence>
<dbReference type="CDD" id="cd15831">
    <property type="entry name" value="BTAD"/>
    <property type="match status" value="1"/>
</dbReference>
<comment type="caution">
    <text evidence="8">The sequence shown here is derived from an EMBL/GenBank/DDBJ whole genome shotgun (WGS) entry which is preliminary data.</text>
</comment>
<dbReference type="Gene3D" id="1.25.40.10">
    <property type="entry name" value="Tetratricopeptide repeat domain"/>
    <property type="match status" value="3"/>
</dbReference>
<evidence type="ECO:0000256" key="2">
    <source>
        <dbReference type="ARBA" id="ARBA00023015"/>
    </source>
</evidence>
<accession>A0A4R7VHP0</accession>
<sequence>MEIRVLGSVEIWFDAAPVPLGGGKPRALLAALALAPGRVVSVSRLVDVVWGDDSPATATDLVQSYVSSLRRRLPRGSELIETRSPGYVLRVEPDDVDHVRFQRLVTEARAAAARGDAERAAELFDEALSLWRGPAFGELAQSTLAAEAARLEEARLSVLEERAAAGLTLGTYEALVGELTAAVRQHPAREALRRHLMVALYALDRQADALAVYREGRQFLIDEHGVEPGPVLRAAHDAILRSDPDAIGVATRPGTSQKAQASPTGTRPAQLPAVPPDFTGRGRQLAEVTTGLSGAASAGAVPVWVMSGQGGVGKSTLALRAAHELVDAFPDGQLFAQLHGTTSTPASTEAVLARFLTALGDTAIGLPSTVEEQAERYRSVLAGRRVLVVLDDAAAETQVRPLLPGTPGCAVLVTSRNRLAGLVGARLTELDVLEAAEARELLTRIAGDDRAAAEPTALRRLVDQSARLPLAVRIIGVRLATRRHWRLTQLSDRLDDETRRLDELSAGDQQVRASFGISYDALGEDARATVRRLGALGLPTFPVWVVGALLDATDDDVDRVVEELLDAHLLTFAGADACGQVRYEMHDLLRIFGTERAAAEDPPDVVAAAVTRVVAGWLHLVDAILASRPPGGLSLRAQRATAVEREPLPGRTPAVQAALADPGTWFATEHHSLVAAVERAAALDLGRLAGDLASALSASFAVSNLFDAWARTHNSALAAARRTGDRQTEAMLLTEFGQLRYKQDRLAEARTYLMQALQVFRELKDTRGEALTLAALATTNHEQGYLSEALHFFELADAMFAELGDESSLAYSNRLAGLVHLELGHLDDAHRLVSQALAAFRRLGSRRGEGMTLRTLSLVHRARAEYQRAYDLGEQARTVFQETGDGLLEAYSARSMAKALVRLGRGSETDALLDKALSTSRSLGDRWGEAMSLRTMGERDLALGRLADAERHLRAAIRLWRAIDLPLHQARTERDLADTLEAGGDVTAAAKLRAEMVEVFGLYGVREFTEH</sequence>
<keyword evidence="9" id="KW-1185">Reference proteome</keyword>
<dbReference type="SUPFAM" id="SSF48452">
    <property type="entry name" value="TPR-like"/>
    <property type="match status" value="3"/>
</dbReference>
<dbReference type="PROSITE" id="PS51755">
    <property type="entry name" value="OMPR_PHOB"/>
    <property type="match status" value="1"/>
</dbReference>
<dbReference type="InterPro" id="IPR011990">
    <property type="entry name" value="TPR-like_helical_dom_sf"/>
</dbReference>
<feature type="domain" description="OmpR/PhoB-type" evidence="7">
    <location>
        <begin position="1"/>
        <end position="91"/>
    </location>
</feature>
<dbReference type="Proteomes" id="UP000294927">
    <property type="component" value="Unassembled WGS sequence"/>
</dbReference>
<evidence type="ECO:0000259" key="7">
    <source>
        <dbReference type="PROSITE" id="PS51755"/>
    </source>
</evidence>
<dbReference type="InterPro" id="IPR005158">
    <property type="entry name" value="BTAD"/>
</dbReference>
<dbReference type="EMBL" id="SOCP01000008">
    <property type="protein sequence ID" value="TDV48874.1"/>
    <property type="molecule type" value="Genomic_DNA"/>
</dbReference>
<keyword evidence="2" id="KW-0805">Transcription regulation</keyword>
<dbReference type="GO" id="GO:0003677">
    <property type="term" value="F:DNA binding"/>
    <property type="evidence" value="ECO:0007669"/>
    <property type="project" value="UniProtKB-UniRule"/>
</dbReference>
<dbReference type="SUPFAM" id="SSF52540">
    <property type="entry name" value="P-loop containing nucleoside triphosphate hydrolases"/>
    <property type="match status" value="1"/>
</dbReference>
<dbReference type="RefSeq" id="WP_133904909.1">
    <property type="nucleotide sequence ID" value="NZ_SOCP01000008.1"/>
</dbReference>
<evidence type="ECO:0000313" key="9">
    <source>
        <dbReference type="Proteomes" id="UP000294927"/>
    </source>
</evidence>
<dbReference type="PANTHER" id="PTHR35807">
    <property type="entry name" value="TRANSCRIPTIONAL REGULATOR REDD-RELATED"/>
    <property type="match status" value="1"/>
</dbReference>
<feature type="compositionally biased region" description="Polar residues" evidence="6">
    <location>
        <begin position="253"/>
        <end position="267"/>
    </location>
</feature>
<gene>
    <name evidence="8" type="ORF">CLV71_108234</name>
</gene>
<dbReference type="SMART" id="SM00862">
    <property type="entry name" value="Trans_reg_C"/>
    <property type="match status" value="1"/>
</dbReference>
<dbReference type="GO" id="GO:0006355">
    <property type="term" value="P:regulation of DNA-templated transcription"/>
    <property type="evidence" value="ECO:0007669"/>
    <property type="project" value="InterPro"/>
</dbReference>
<evidence type="ECO:0000256" key="3">
    <source>
        <dbReference type="ARBA" id="ARBA00023125"/>
    </source>
</evidence>
<evidence type="ECO:0000256" key="4">
    <source>
        <dbReference type="ARBA" id="ARBA00023163"/>
    </source>
</evidence>
<dbReference type="PRINTS" id="PR00364">
    <property type="entry name" value="DISEASERSIST"/>
</dbReference>
<dbReference type="Gene3D" id="3.40.50.300">
    <property type="entry name" value="P-loop containing nucleotide triphosphate hydrolases"/>
    <property type="match status" value="1"/>
</dbReference>
<organism evidence="8 9">
    <name type="scientific">Actinophytocola oryzae</name>
    <dbReference type="NCBI Taxonomy" id="502181"/>
    <lineage>
        <taxon>Bacteria</taxon>
        <taxon>Bacillati</taxon>
        <taxon>Actinomycetota</taxon>
        <taxon>Actinomycetes</taxon>
        <taxon>Pseudonocardiales</taxon>
        <taxon>Pseudonocardiaceae</taxon>
    </lineage>
</organism>
<dbReference type="SUPFAM" id="SSF46894">
    <property type="entry name" value="C-terminal effector domain of the bipartite response regulators"/>
    <property type="match status" value="1"/>
</dbReference>
<proteinExistence type="inferred from homology"/>
<name>A0A4R7VHP0_9PSEU</name>
<dbReference type="InterPro" id="IPR036388">
    <property type="entry name" value="WH-like_DNA-bd_sf"/>
</dbReference>
<feature type="DNA-binding region" description="OmpR/PhoB-type" evidence="5">
    <location>
        <begin position="1"/>
        <end position="91"/>
    </location>
</feature>
<dbReference type="InterPro" id="IPR001867">
    <property type="entry name" value="OmpR/PhoB-type_DNA-bd"/>
</dbReference>
<dbReference type="PANTHER" id="PTHR35807:SF1">
    <property type="entry name" value="TRANSCRIPTIONAL REGULATOR REDD"/>
    <property type="match status" value="1"/>
</dbReference>
<protein>
    <submittedName>
        <fullName evidence="8">DNA-binding SARP family transcriptional activator</fullName>
    </submittedName>
</protein>
<dbReference type="GO" id="GO:0043531">
    <property type="term" value="F:ADP binding"/>
    <property type="evidence" value="ECO:0007669"/>
    <property type="project" value="InterPro"/>
</dbReference>
<dbReference type="Pfam" id="PF00486">
    <property type="entry name" value="Trans_reg_C"/>
    <property type="match status" value="1"/>
</dbReference>
<evidence type="ECO:0000313" key="8">
    <source>
        <dbReference type="EMBL" id="TDV48874.1"/>
    </source>
</evidence>
<keyword evidence="4" id="KW-0804">Transcription</keyword>